<dbReference type="PANTHER" id="PTHR34754:SF1">
    <property type="entry name" value="COILED-COIL DOMAIN-CONTAINING PROTEIN 60"/>
    <property type="match status" value="1"/>
</dbReference>
<dbReference type="Pfam" id="PF15769">
    <property type="entry name" value="DUF4698"/>
    <property type="match status" value="2"/>
</dbReference>
<gene>
    <name evidence="2" type="ORF">OCTVUL_1B029640</name>
</gene>
<reference evidence="2" key="1">
    <citation type="submission" date="2023-08" db="EMBL/GenBank/DDBJ databases">
        <authorList>
            <person name="Alioto T."/>
            <person name="Alioto T."/>
            <person name="Gomez Garrido J."/>
        </authorList>
    </citation>
    <scope>NUCLEOTIDE SEQUENCE</scope>
</reference>
<dbReference type="InterPro" id="IPR031526">
    <property type="entry name" value="DUF4698"/>
</dbReference>
<proteinExistence type="predicted"/>
<evidence type="ECO:0008006" key="4">
    <source>
        <dbReference type="Google" id="ProtNLM"/>
    </source>
</evidence>
<feature type="compositionally biased region" description="Acidic residues" evidence="1">
    <location>
        <begin position="199"/>
        <end position="211"/>
    </location>
</feature>
<dbReference type="AlphaFoldDB" id="A0AA36AQN8"/>
<accession>A0AA36AQN8</accession>
<dbReference type="EMBL" id="OX597816">
    <property type="protein sequence ID" value="CAI9720513.1"/>
    <property type="molecule type" value="Genomic_DNA"/>
</dbReference>
<organism evidence="2 3">
    <name type="scientific">Octopus vulgaris</name>
    <name type="common">Common octopus</name>
    <dbReference type="NCBI Taxonomy" id="6645"/>
    <lineage>
        <taxon>Eukaryota</taxon>
        <taxon>Metazoa</taxon>
        <taxon>Spiralia</taxon>
        <taxon>Lophotrochozoa</taxon>
        <taxon>Mollusca</taxon>
        <taxon>Cephalopoda</taxon>
        <taxon>Coleoidea</taxon>
        <taxon>Octopodiformes</taxon>
        <taxon>Octopoda</taxon>
        <taxon>Incirrata</taxon>
        <taxon>Octopodidae</taxon>
        <taxon>Octopus</taxon>
    </lineage>
</organism>
<dbReference type="Proteomes" id="UP001162480">
    <property type="component" value="Chromosome 3"/>
</dbReference>
<evidence type="ECO:0000313" key="2">
    <source>
        <dbReference type="EMBL" id="CAI9720513.1"/>
    </source>
</evidence>
<name>A0AA36AQN8_OCTVU</name>
<dbReference type="PANTHER" id="PTHR34754">
    <property type="entry name" value="COILED-COIL DOMAIN-CONTAINING PROTEIN 60"/>
    <property type="match status" value="1"/>
</dbReference>
<protein>
    <recommendedName>
        <fullName evidence="4">Coiled-coil domain-containing protein 60</fullName>
    </recommendedName>
</protein>
<sequence length="717" mass="83096">MPVASGDPRNYVKCIPIPTANHKGVKIQARSSTIYNATIPTRDEIRKANYTRRQQQLSSQGFYCPVHLPYKEIGEPIYLDEETLILHAVGQLQEDVNKKNTNQTDNEKKDNKQQLQYERPPSRSYAVTKMINLRSKKQLNTLNKAISNGRVLVRNVSLGRDLFVMIKETEHKKKKAVEDEERKRKEKVRLQWRNPMSDSSDESGIESDNESNDSQNDLDGTKSIVSESSSSMNNSSSDKKPTITEYPSNRKKSIHARPYTPQHNNIAHCVSNINGDSLFRQLCALHWLLEASSNDSNHSMNHIHSSWNIEIWNRYRWRGVRSDPVTFNLVRYNRRSQVIWERQQMLFITRDGVRISEGNRQPNLLYCFLLACYKLASGRKQYGYMTRRSSSRRSSYTTGLSVSTTPIHQSQEVASPSYRTESSLTEDCLEMLNEDNSSVSSLLPESELTIGNLTGQDNTEDNVKLKSTTETFSSNENSKLKLLDEMERKKSRLNSKFDESSPKVNFVARHQIRPKSSSEVKSRHHQENLIQLLRQKFEDVKEDKAFSLHDTLEKIEKENLLVCQSKYRAISADHFSYRHVLNEMRRKTVSQFNKFDEKIVPDNNWFVELQEKIPSALKSLWYYKAILHKLSKFSFVKFGERLSAYKFLKVLSTLEPWDICSPDISAAIEFCRAKITDITIEEYEIWFRQQFPAIYRPETAPASTRKSNSHHAFTLKT</sequence>
<feature type="compositionally biased region" description="Basic and acidic residues" evidence="1">
    <location>
        <begin position="171"/>
        <end position="183"/>
    </location>
</feature>
<feature type="region of interest" description="Disordered" evidence="1">
    <location>
        <begin position="96"/>
        <end position="122"/>
    </location>
</feature>
<evidence type="ECO:0000313" key="3">
    <source>
        <dbReference type="Proteomes" id="UP001162480"/>
    </source>
</evidence>
<feature type="compositionally biased region" description="Low complexity" evidence="1">
    <location>
        <begin position="223"/>
        <end position="236"/>
    </location>
</feature>
<evidence type="ECO:0000256" key="1">
    <source>
        <dbReference type="SAM" id="MobiDB-lite"/>
    </source>
</evidence>
<keyword evidence="3" id="KW-1185">Reference proteome</keyword>
<feature type="region of interest" description="Disordered" evidence="1">
    <location>
        <begin position="171"/>
        <end position="256"/>
    </location>
</feature>